<accession>A0A9P7AI85</accession>
<gene>
    <name evidence="2" type="ORF">HD556DRAFT_756886</name>
</gene>
<organism evidence="2 3">
    <name type="scientific">Suillus plorans</name>
    <dbReference type="NCBI Taxonomy" id="116603"/>
    <lineage>
        <taxon>Eukaryota</taxon>
        <taxon>Fungi</taxon>
        <taxon>Dikarya</taxon>
        <taxon>Basidiomycota</taxon>
        <taxon>Agaricomycotina</taxon>
        <taxon>Agaricomycetes</taxon>
        <taxon>Agaricomycetidae</taxon>
        <taxon>Boletales</taxon>
        <taxon>Suillineae</taxon>
        <taxon>Suillaceae</taxon>
        <taxon>Suillus</taxon>
    </lineage>
</organism>
<evidence type="ECO:0000313" key="2">
    <source>
        <dbReference type="EMBL" id="KAG1790006.1"/>
    </source>
</evidence>
<proteinExistence type="predicted"/>
<reference evidence="2" key="1">
    <citation type="journal article" date="2020" name="New Phytol.">
        <title>Comparative genomics reveals dynamic genome evolution in host specialist ectomycorrhizal fungi.</title>
        <authorList>
            <person name="Lofgren L.A."/>
            <person name="Nguyen N.H."/>
            <person name="Vilgalys R."/>
            <person name="Ruytinx J."/>
            <person name="Liao H.L."/>
            <person name="Branco S."/>
            <person name="Kuo A."/>
            <person name="LaButti K."/>
            <person name="Lipzen A."/>
            <person name="Andreopoulos W."/>
            <person name="Pangilinan J."/>
            <person name="Riley R."/>
            <person name="Hundley H."/>
            <person name="Na H."/>
            <person name="Barry K."/>
            <person name="Grigoriev I.V."/>
            <person name="Stajich J.E."/>
            <person name="Kennedy P.G."/>
        </authorList>
    </citation>
    <scope>NUCLEOTIDE SEQUENCE</scope>
    <source>
        <strain evidence="2">S12</strain>
    </source>
</reference>
<feature type="region of interest" description="Disordered" evidence="1">
    <location>
        <begin position="1"/>
        <end position="65"/>
    </location>
</feature>
<protein>
    <submittedName>
        <fullName evidence="2">Uncharacterized protein</fullName>
    </submittedName>
</protein>
<name>A0A9P7AI85_9AGAM</name>
<feature type="compositionally biased region" description="Gly residues" evidence="1">
    <location>
        <begin position="10"/>
        <end position="38"/>
    </location>
</feature>
<dbReference type="EMBL" id="JABBWE010000054">
    <property type="protein sequence ID" value="KAG1790006.1"/>
    <property type="molecule type" value="Genomic_DNA"/>
</dbReference>
<comment type="caution">
    <text evidence="2">The sequence shown here is derived from an EMBL/GenBank/DDBJ whole genome shotgun (WGS) entry which is preliminary data.</text>
</comment>
<dbReference type="OrthoDB" id="3267766at2759"/>
<dbReference type="RefSeq" id="XP_041157012.1">
    <property type="nucleotide sequence ID" value="XM_041311518.1"/>
</dbReference>
<dbReference type="Proteomes" id="UP000719766">
    <property type="component" value="Unassembled WGS sequence"/>
</dbReference>
<keyword evidence="3" id="KW-1185">Reference proteome</keyword>
<evidence type="ECO:0000313" key="3">
    <source>
        <dbReference type="Proteomes" id="UP000719766"/>
    </source>
</evidence>
<dbReference type="AlphaFoldDB" id="A0A9P7AI85"/>
<evidence type="ECO:0000256" key="1">
    <source>
        <dbReference type="SAM" id="MobiDB-lite"/>
    </source>
</evidence>
<sequence>MPPKAAPGQPRGGGVGGVGGGGGGGGRGGRGGGRGGPRGGPPPRGGPAGGRTVHAPTGPAALPGSHVQAVGVKRPGYGTAGRAVTVFSNFFKISLPESVIHHYDGCDLA</sequence>
<dbReference type="GeneID" id="64605282"/>